<gene>
    <name evidence="3" type="ORF">UFOPK2969_01724</name>
    <name evidence="1" type="ORF">UFOPK3331_02048</name>
    <name evidence="2" type="ORF">UFOPK4201_01528</name>
</gene>
<evidence type="ECO:0000313" key="3">
    <source>
        <dbReference type="EMBL" id="CAB4805769.1"/>
    </source>
</evidence>
<sequence>MSLALLPELVEPFVAGLLGACDVDGGPTDEQLAVLQAIVLQVWHRSDLDLHAQMPLAPQQLAAIVTSPTDRRHFQELIVTLEACRHPLTDAQLDRAEDYERAIGITGPDAALFRTMVDQGTEQAKADFARFLLGNTNERVEPSLRDAVAIDGASEPELVARIEKLRACAPGTLGHAYIEFYDLAGLPLPGVEASPMNHFYVGHDMTHVISGMGTTAEAEVALSAFLMGMADDEVNRSALLASLIVHEAGFGDSNKVKAEQGILARPGAAELMAAEIVRGGECRADFSRIDHLAMADRPLADVRAEFGVLTPINPNDGHHLFW</sequence>
<dbReference type="EMBL" id="CAESAL010000135">
    <property type="protein sequence ID" value="CAB4346945.1"/>
    <property type="molecule type" value="Genomic_DNA"/>
</dbReference>
<accession>A0A6J5ZXX3</accession>
<proteinExistence type="predicted"/>
<dbReference type="AlphaFoldDB" id="A0A6J5ZXX3"/>
<organism evidence="1">
    <name type="scientific">freshwater metagenome</name>
    <dbReference type="NCBI Taxonomy" id="449393"/>
    <lineage>
        <taxon>unclassified sequences</taxon>
        <taxon>metagenomes</taxon>
        <taxon>ecological metagenomes</taxon>
    </lineage>
</organism>
<reference evidence="1" key="1">
    <citation type="submission" date="2020-05" db="EMBL/GenBank/DDBJ databases">
        <authorList>
            <person name="Chiriac C."/>
            <person name="Salcher M."/>
            <person name="Ghai R."/>
            <person name="Kavagutti S V."/>
        </authorList>
    </citation>
    <scope>NUCLEOTIDE SEQUENCE</scope>
</reference>
<evidence type="ECO:0000313" key="1">
    <source>
        <dbReference type="EMBL" id="CAB4346945.1"/>
    </source>
</evidence>
<evidence type="ECO:0000313" key="2">
    <source>
        <dbReference type="EMBL" id="CAB4372484.1"/>
    </source>
</evidence>
<dbReference type="EMBL" id="CAFAAD010000193">
    <property type="protein sequence ID" value="CAB4805769.1"/>
    <property type="molecule type" value="Genomic_DNA"/>
</dbReference>
<dbReference type="EMBL" id="CAEUNJ010000075">
    <property type="protein sequence ID" value="CAB4372484.1"/>
    <property type="molecule type" value="Genomic_DNA"/>
</dbReference>
<protein>
    <submittedName>
        <fullName evidence="1">Unannotated protein</fullName>
    </submittedName>
</protein>
<name>A0A6J5ZXX3_9ZZZZ</name>